<keyword evidence="2 6" id="KW-0732">Signal</keyword>
<reference evidence="7" key="2">
    <citation type="journal article" date="2021" name="PeerJ">
        <title>Extensive microbial diversity within the chicken gut microbiome revealed by metagenomics and culture.</title>
        <authorList>
            <person name="Gilroy R."/>
            <person name="Ravi A."/>
            <person name="Getino M."/>
            <person name="Pursley I."/>
            <person name="Horton D.L."/>
            <person name="Alikhan N.F."/>
            <person name="Baker D."/>
            <person name="Gharbi K."/>
            <person name="Hall N."/>
            <person name="Watson M."/>
            <person name="Adriaenssens E.M."/>
            <person name="Foster-Nyarko E."/>
            <person name="Jarju S."/>
            <person name="Secka A."/>
            <person name="Antonio M."/>
            <person name="Oren A."/>
            <person name="Chaudhuri R.R."/>
            <person name="La Ragione R."/>
            <person name="Hildebrand F."/>
            <person name="Pallen M.J."/>
        </authorList>
    </citation>
    <scope>NUCLEOTIDE SEQUENCE</scope>
    <source>
        <strain evidence="7">13766</strain>
    </source>
</reference>
<evidence type="ECO:0000256" key="2">
    <source>
        <dbReference type="ARBA" id="ARBA00022729"/>
    </source>
</evidence>
<evidence type="ECO:0000256" key="6">
    <source>
        <dbReference type="SAM" id="SignalP"/>
    </source>
</evidence>
<evidence type="ECO:0000256" key="5">
    <source>
        <dbReference type="ARBA" id="ARBA00023288"/>
    </source>
</evidence>
<dbReference type="InterPro" id="IPR006059">
    <property type="entry name" value="SBP"/>
</dbReference>
<comment type="caution">
    <text evidence="7">The sequence shown here is derived from an EMBL/GenBank/DDBJ whole genome shotgun (WGS) entry which is preliminary data.</text>
</comment>
<gene>
    <name evidence="7" type="ORF">IAA84_10275</name>
</gene>
<dbReference type="Proteomes" id="UP000824140">
    <property type="component" value="Unassembled WGS sequence"/>
</dbReference>
<dbReference type="AlphaFoldDB" id="A0A9D1G2R8"/>
<keyword evidence="4" id="KW-0564">Palmitate</keyword>
<keyword evidence="5" id="KW-0449">Lipoprotein</keyword>
<feature type="chain" id="PRO_5038803041" evidence="6">
    <location>
        <begin position="23"/>
        <end position="570"/>
    </location>
</feature>
<protein>
    <submittedName>
        <fullName evidence="7">Extracellular solute-binding protein</fullName>
    </submittedName>
</protein>
<dbReference type="Gene3D" id="3.40.190.10">
    <property type="entry name" value="Periplasmic binding protein-like II"/>
    <property type="match status" value="2"/>
</dbReference>
<feature type="signal peptide" evidence="6">
    <location>
        <begin position="1"/>
        <end position="22"/>
    </location>
</feature>
<accession>A0A9D1G2R8</accession>
<dbReference type="Pfam" id="PF01547">
    <property type="entry name" value="SBP_bac_1"/>
    <property type="match status" value="1"/>
</dbReference>
<dbReference type="EMBL" id="DVJN01000195">
    <property type="protein sequence ID" value="HIS93390.1"/>
    <property type="molecule type" value="Genomic_DNA"/>
</dbReference>
<name>A0A9D1G2R8_9FIRM</name>
<evidence type="ECO:0000256" key="1">
    <source>
        <dbReference type="ARBA" id="ARBA00022475"/>
    </source>
</evidence>
<proteinExistence type="predicted"/>
<evidence type="ECO:0000313" key="7">
    <source>
        <dbReference type="EMBL" id="HIS93390.1"/>
    </source>
</evidence>
<keyword evidence="1" id="KW-1003">Cell membrane</keyword>
<dbReference type="SUPFAM" id="SSF53850">
    <property type="entry name" value="Periplasmic binding protein-like II"/>
    <property type="match status" value="1"/>
</dbReference>
<organism evidence="7 8">
    <name type="scientific">Candidatus Alectryocaccomicrobium excrementavium</name>
    <dbReference type="NCBI Taxonomy" id="2840668"/>
    <lineage>
        <taxon>Bacteria</taxon>
        <taxon>Bacillati</taxon>
        <taxon>Bacillota</taxon>
        <taxon>Clostridia</taxon>
        <taxon>Candidatus Alectryocaccomicrobium</taxon>
    </lineage>
</organism>
<evidence type="ECO:0000313" key="8">
    <source>
        <dbReference type="Proteomes" id="UP000824140"/>
    </source>
</evidence>
<dbReference type="PANTHER" id="PTHR43649">
    <property type="entry name" value="ARABINOSE-BINDING PROTEIN-RELATED"/>
    <property type="match status" value="1"/>
</dbReference>
<reference evidence="7" key="1">
    <citation type="submission" date="2020-10" db="EMBL/GenBank/DDBJ databases">
        <authorList>
            <person name="Gilroy R."/>
        </authorList>
    </citation>
    <scope>NUCLEOTIDE SEQUENCE</scope>
    <source>
        <strain evidence="7">13766</strain>
    </source>
</reference>
<evidence type="ECO:0000256" key="3">
    <source>
        <dbReference type="ARBA" id="ARBA00023136"/>
    </source>
</evidence>
<dbReference type="InterPro" id="IPR050490">
    <property type="entry name" value="Bact_solute-bd_prot1"/>
</dbReference>
<dbReference type="PANTHER" id="PTHR43649:SF33">
    <property type="entry name" value="POLYGALACTURONAN_RHAMNOGALACTURONAN-BINDING PROTEIN YTCQ"/>
    <property type="match status" value="1"/>
</dbReference>
<sequence>MKKFLSLLLVCVLLGLSGAALAEDAASVPAFEDIVFPETMPSGYYKDAQSLDYSYDDMTETYEVEIVSQGYGSPHLPNEEDPILHYLNNAFNLDITFTVVNGEDLETHLSTRIAAGDYPDVFVLPSREFAFQLSDAGLLIDARELYPYLPLHQKYVTQGMIDYSTNTSNDEIAFITKYGIQDGIWCAAIRTDWLEAFGMEMPTTREELIEYAKACTFNDPDGNGQDDTWFMTAAGGGNGLGMLHNIFCTMAGPNQAYVDENGELSHPYFNGVRKEFLTFCKELYDLGVLAPDWYTIDWETAKSYTLNDKIGLLYYPAGSLYGEYTMAQGNQDEETMAVWKFMEQYPIEGGKYDVAGNPGYMWAFSAPCFEGQEGKLLRVLHMIDTMCVGGENFSHTAQSADDIVYDQFGIERIGSQEFVYTDDGMFYIRQTNLDENGAEQFPYDQGSYGGLQLASWQNFGLNVSWQLSDPDTGDPVIDNANAITNEAIKVIAGVDRWPNYGLSVTLTGDAAEASITLGDWINATEFEFVTGARSLDEYEDFANEWLSRGGQAIIEQTAECLGCEVPEYAQ</sequence>
<keyword evidence="3" id="KW-0472">Membrane</keyword>
<evidence type="ECO:0000256" key="4">
    <source>
        <dbReference type="ARBA" id="ARBA00023139"/>
    </source>
</evidence>